<dbReference type="EMBL" id="UFAJ01000772">
    <property type="protein sequence ID" value="SSD61581.1"/>
    <property type="molecule type" value="Genomic_DNA"/>
</dbReference>
<dbReference type="InterPro" id="IPR015943">
    <property type="entry name" value="WD40/YVTN_repeat-like_dom_sf"/>
</dbReference>
<keyword evidence="3" id="KW-0853">WD repeat</keyword>
<proteinExistence type="inferred from homology"/>
<keyword evidence="4" id="KW-0677">Repeat</keyword>
<evidence type="ECO:0000256" key="3">
    <source>
        <dbReference type="ARBA" id="ARBA00022574"/>
    </source>
</evidence>
<protein>
    <recommendedName>
        <fullName evidence="6">WD repeat-containing protein JIP5</fullName>
    </recommendedName>
    <alternativeName>
        <fullName evidence="7">WD repeat-containing protein jip5</fullName>
    </alternativeName>
</protein>
<evidence type="ECO:0000256" key="5">
    <source>
        <dbReference type="ARBA" id="ARBA00023242"/>
    </source>
</evidence>
<organism evidence="8 9">
    <name type="scientific">Saccharomycodes ludwigii</name>
    <dbReference type="NCBI Taxonomy" id="36035"/>
    <lineage>
        <taxon>Eukaryota</taxon>
        <taxon>Fungi</taxon>
        <taxon>Dikarya</taxon>
        <taxon>Ascomycota</taxon>
        <taxon>Saccharomycotina</taxon>
        <taxon>Saccharomycetes</taxon>
        <taxon>Saccharomycodales</taxon>
        <taxon>Saccharomycodaceae</taxon>
        <taxon>Saccharomycodes</taxon>
    </lineage>
</organism>
<keyword evidence="5" id="KW-0539">Nucleus</keyword>
<evidence type="ECO:0000256" key="7">
    <source>
        <dbReference type="ARBA" id="ARBA00039514"/>
    </source>
</evidence>
<gene>
    <name evidence="8" type="ORF">SCODWIG_03342</name>
</gene>
<reference evidence="9" key="1">
    <citation type="submission" date="2018-06" db="EMBL/GenBank/DDBJ databases">
        <authorList>
            <person name="Guldener U."/>
        </authorList>
    </citation>
    <scope>NUCLEOTIDE SEQUENCE [LARGE SCALE GENOMIC DNA]</scope>
    <source>
        <strain evidence="9">UTAD17</strain>
    </source>
</reference>
<dbReference type="PANTHER" id="PTHR19924:SF31">
    <property type="entry name" value="WD REPEAT-CONTAINING PROTEIN JIP5"/>
    <property type="match status" value="1"/>
</dbReference>
<evidence type="ECO:0000256" key="2">
    <source>
        <dbReference type="ARBA" id="ARBA00007625"/>
    </source>
</evidence>
<dbReference type="AlphaFoldDB" id="A0A376BAF1"/>
<evidence type="ECO:0000256" key="1">
    <source>
        <dbReference type="ARBA" id="ARBA00004604"/>
    </source>
</evidence>
<dbReference type="GO" id="GO:0045943">
    <property type="term" value="P:positive regulation of transcription by RNA polymerase I"/>
    <property type="evidence" value="ECO:0007669"/>
    <property type="project" value="TreeGrafter"/>
</dbReference>
<comment type="subcellular location">
    <subcellularLocation>
        <location evidence="1">Nucleus</location>
        <location evidence="1">Nucleolus</location>
    </subcellularLocation>
</comment>
<dbReference type="SUPFAM" id="SSF50978">
    <property type="entry name" value="WD40 repeat-like"/>
    <property type="match status" value="1"/>
</dbReference>
<dbReference type="Gene3D" id="2.130.10.10">
    <property type="entry name" value="YVTN repeat-like/Quinoprotein amine dehydrogenase"/>
    <property type="match status" value="1"/>
</dbReference>
<dbReference type="InterPro" id="IPR036322">
    <property type="entry name" value="WD40_repeat_dom_sf"/>
</dbReference>
<sequence length="350" mass="39025">MGRKKNKTTNHSEVLPILELKYSDPLFDVKLHPSKPIIISSLATGYVTCHKYDPKQLTSFMQSVKRKREKYTEFAGETATGATSVNTNNVLCKVFTVDPRGNDSSNATSFLTLMWKTRRHKGSVRSMCVDENGDYVYTIGSDNILKKANTMDGKVVKKINLLTLLSDDHSKDESTVLKITKLVKSAKQPLLILGDESGNVYVLSSKDLSLQNTIHNIHNGDAINDLIPFAKRSVYKYISLGQTTLAYWDSRKSKDKDGESKITVSDDQEDEILCGTFVNPENGEVLVCGMGEGILTIWKPNKNQLQDQLSRIKICKNQSIDSVVPTLQDDNCVWCGCSDGNVYKVNIKTI</sequence>
<dbReference type="GO" id="GO:0005730">
    <property type="term" value="C:nucleolus"/>
    <property type="evidence" value="ECO:0007669"/>
    <property type="project" value="UniProtKB-SubCell"/>
</dbReference>
<name>A0A376BAF1_9ASCO</name>
<accession>A0A376BAF1</accession>
<keyword evidence="9" id="KW-1185">Reference proteome</keyword>
<evidence type="ECO:0000256" key="6">
    <source>
        <dbReference type="ARBA" id="ARBA00039238"/>
    </source>
</evidence>
<dbReference type="Proteomes" id="UP000262825">
    <property type="component" value="Unassembled WGS sequence"/>
</dbReference>
<dbReference type="GO" id="GO:0006364">
    <property type="term" value="P:rRNA processing"/>
    <property type="evidence" value="ECO:0007669"/>
    <property type="project" value="TreeGrafter"/>
</dbReference>
<evidence type="ECO:0000256" key="4">
    <source>
        <dbReference type="ARBA" id="ARBA00022737"/>
    </source>
</evidence>
<evidence type="ECO:0000313" key="9">
    <source>
        <dbReference type="Proteomes" id="UP000262825"/>
    </source>
</evidence>
<evidence type="ECO:0000313" key="8">
    <source>
        <dbReference type="EMBL" id="SSD61581.1"/>
    </source>
</evidence>
<dbReference type="VEuPathDB" id="FungiDB:SCODWIG_03342"/>
<dbReference type="PANTHER" id="PTHR19924">
    <property type="entry name" value="UTP15 U3 SMALL NUCLEOLAR RNA-ASSOCIATED PROTEIN 15 FAMILY MEMBER"/>
    <property type="match status" value="1"/>
</dbReference>
<comment type="similarity">
    <text evidence="2">Belongs to the WD repeat WDR55 family.</text>
</comment>